<name>A0A914X476_9BILA</name>
<dbReference type="Proteomes" id="UP000887566">
    <property type="component" value="Unplaced"/>
</dbReference>
<evidence type="ECO:0000256" key="2">
    <source>
        <dbReference type="SAM" id="SignalP"/>
    </source>
</evidence>
<feature type="region of interest" description="Disordered" evidence="1">
    <location>
        <begin position="64"/>
        <end position="85"/>
    </location>
</feature>
<keyword evidence="3" id="KW-1185">Reference proteome</keyword>
<dbReference type="WBParaSite" id="PSAMB.scaffold65size88781.g1161.t1">
    <property type="protein sequence ID" value="PSAMB.scaffold65size88781.g1161.t1"/>
    <property type="gene ID" value="PSAMB.scaffold65size88781.g1161"/>
</dbReference>
<feature type="chain" id="PRO_5036825554" evidence="2">
    <location>
        <begin position="16"/>
        <end position="218"/>
    </location>
</feature>
<protein>
    <submittedName>
        <fullName evidence="4">Uncharacterized protein</fullName>
    </submittedName>
</protein>
<proteinExistence type="predicted"/>
<feature type="region of interest" description="Disordered" evidence="1">
    <location>
        <begin position="180"/>
        <end position="218"/>
    </location>
</feature>
<evidence type="ECO:0000313" key="3">
    <source>
        <dbReference type="Proteomes" id="UP000887566"/>
    </source>
</evidence>
<feature type="region of interest" description="Disordered" evidence="1">
    <location>
        <begin position="25"/>
        <end position="44"/>
    </location>
</feature>
<reference evidence="4" key="1">
    <citation type="submission" date="2022-11" db="UniProtKB">
        <authorList>
            <consortium name="WormBaseParasite"/>
        </authorList>
    </citation>
    <scope>IDENTIFICATION</scope>
</reference>
<feature type="signal peptide" evidence="2">
    <location>
        <begin position="1"/>
        <end position="15"/>
    </location>
</feature>
<evidence type="ECO:0000256" key="1">
    <source>
        <dbReference type="SAM" id="MobiDB-lite"/>
    </source>
</evidence>
<feature type="compositionally biased region" description="Polar residues" evidence="1">
    <location>
        <begin position="190"/>
        <end position="218"/>
    </location>
</feature>
<dbReference type="AlphaFoldDB" id="A0A914X476"/>
<organism evidence="3 4">
    <name type="scientific">Plectus sambesii</name>
    <dbReference type="NCBI Taxonomy" id="2011161"/>
    <lineage>
        <taxon>Eukaryota</taxon>
        <taxon>Metazoa</taxon>
        <taxon>Ecdysozoa</taxon>
        <taxon>Nematoda</taxon>
        <taxon>Chromadorea</taxon>
        <taxon>Plectida</taxon>
        <taxon>Plectina</taxon>
        <taxon>Plectoidea</taxon>
        <taxon>Plectidae</taxon>
        <taxon>Plectus</taxon>
    </lineage>
</organism>
<keyword evidence="2" id="KW-0732">Signal</keyword>
<sequence>MQIAILLVVFATASALKLNTLERKKRDDGTDNTSLDDLTSGSHKSQADLHEIYDRIYADMFKTGGDSATQPTKTPTGTHLTPNNNSGEGFHINAVMLNGSPMNVVSGRLDGTQINKGAASGDEYYLVQNGTYIEATSGGNASNNAALTSNFLMTDNAAGDKNILMQGSVAATGNSNFVRLTAGGGEESRSNGVVGSQQASASGSDESNASVSLTMKAN</sequence>
<feature type="compositionally biased region" description="Polar residues" evidence="1">
    <location>
        <begin position="31"/>
        <end position="44"/>
    </location>
</feature>
<feature type="compositionally biased region" description="Polar residues" evidence="1">
    <location>
        <begin position="66"/>
        <end position="85"/>
    </location>
</feature>
<accession>A0A914X476</accession>
<evidence type="ECO:0000313" key="4">
    <source>
        <dbReference type="WBParaSite" id="PSAMB.scaffold65size88781.g1161.t1"/>
    </source>
</evidence>